<accession>A0A2W7N4G6</accession>
<dbReference type="Gene3D" id="1.10.260.40">
    <property type="entry name" value="lambda repressor-like DNA-binding domains"/>
    <property type="match status" value="1"/>
</dbReference>
<dbReference type="Pfam" id="PF01381">
    <property type="entry name" value="HTH_3"/>
    <property type="match status" value="1"/>
</dbReference>
<dbReference type="InterPro" id="IPR001387">
    <property type="entry name" value="Cro/C1-type_HTH"/>
</dbReference>
<keyword evidence="3" id="KW-1185">Reference proteome</keyword>
<name>A0A2W7N4G6_9BACT</name>
<dbReference type="GO" id="GO:0003677">
    <property type="term" value="F:DNA binding"/>
    <property type="evidence" value="ECO:0007669"/>
    <property type="project" value="InterPro"/>
</dbReference>
<evidence type="ECO:0000313" key="2">
    <source>
        <dbReference type="EMBL" id="PZX14971.1"/>
    </source>
</evidence>
<dbReference type="RefSeq" id="WP_111446159.1">
    <property type="nucleotide sequence ID" value="NZ_QKZK01000018.1"/>
</dbReference>
<dbReference type="SUPFAM" id="SSF143880">
    <property type="entry name" value="NE0471 N-terminal domain-like"/>
    <property type="match status" value="1"/>
</dbReference>
<dbReference type="AlphaFoldDB" id="A0A2W7N4G6"/>
<dbReference type="EMBL" id="QKZK01000018">
    <property type="protein sequence ID" value="PZX14971.1"/>
    <property type="molecule type" value="Genomic_DNA"/>
</dbReference>
<dbReference type="InterPro" id="IPR036782">
    <property type="entry name" value="NE0471-like_N"/>
</dbReference>
<dbReference type="PROSITE" id="PS50943">
    <property type="entry name" value="HTH_CROC1"/>
    <property type="match status" value="1"/>
</dbReference>
<gene>
    <name evidence="2" type="ORF">LX69_02301</name>
</gene>
<proteinExistence type="predicted"/>
<evidence type="ECO:0000259" key="1">
    <source>
        <dbReference type="PROSITE" id="PS50943"/>
    </source>
</evidence>
<protein>
    <submittedName>
        <fullName evidence="2">Uncharacterized protein DUF2442</fullName>
    </submittedName>
</protein>
<reference evidence="2 3" key="1">
    <citation type="submission" date="2018-06" db="EMBL/GenBank/DDBJ databases">
        <title>Genomic Encyclopedia of Archaeal and Bacterial Type Strains, Phase II (KMG-II): from individual species to whole genera.</title>
        <authorList>
            <person name="Goeker M."/>
        </authorList>
    </citation>
    <scope>NUCLEOTIDE SEQUENCE [LARGE SCALE GENOMIC DNA]</scope>
    <source>
        <strain evidence="2 3">DSM 6779</strain>
    </source>
</reference>
<comment type="caution">
    <text evidence="2">The sequence shown here is derived from an EMBL/GenBank/DDBJ whole genome shotgun (WGS) entry which is preliminary data.</text>
</comment>
<feature type="domain" description="HTH cro/C1-type" evidence="1">
    <location>
        <begin position="115"/>
        <end position="160"/>
    </location>
</feature>
<sequence length="172" mass="19902">MRKNVKLPRILKIEQMEGLRVYVMFNNGETRLLDFNQILTRWGVDVNDIEYQLFDVSVFQQVTLRNQTLSWPNLSTRLLDESGDEVDTPYEIGPDVLYHLSEPSDLVVDTFGDMVRRARIKAGMTQDELAQKAGTSRFYISRFENNKSDIELSTLRRIVESGLGKKLQLQIT</sequence>
<dbReference type="SUPFAM" id="SSF47413">
    <property type="entry name" value="lambda repressor-like DNA-binding domains"/>
    <property type="match status" value="1"/>
</dbReference>
<dbReference type="Gene3D" id="3.30.2020.10">
    <property type="entry name" value="NE0471-like N-terminal domain"/>
    <property type="match status" value="1"/>
</dbReference>
<evidence type="ECO:0000313" key="3">
    <source>
        <dbReference type="Proteomes" id="UP000249239"/>
    </source>
</evidence>
<dbReference type="SMART" id="SM00530">
    <property type="entry name" value="HTH_XRE"/>
    <property type="match status" value="1"/>
</dbReference>
<dbReference type="Proteomes" id="UP000249239">
    <property type="component" value="Unassembled WGS sequence"/>
</dbReference>
<dbReference type="CDD" id="cd00093">
    <property type="entry name" value="HTH_XRE"/>
    <property type="match status" value="1"/>
</dbReference>
<dbReference type="OrthoDB" id="337567at2"/>
<dbReference type="InterPro" id="IPR010982">
    <property type="entry name" value="Lambda_DNA-bd_dom_sf"/>
</dbReference>
<organism evidence="2 3">
    <name type="scientific">Breznakibacter xylanolyticus</name>
    <dbReference type="NCBI Taxonomy" id="990"/>
    <lineage>
        <taxon>Bacteria</taxon>
        <taxon>Pseudomonadati</taxon>
        <taxon>Bacteroidota</taxon>
        <taxon>Bacteroidia</taxon>
        <taxon>Marinilabiliales</taxon>
        <taxon>Marinilabiliaceae</taxon>
        <taxon>Breznakibacter</taxon>
    </lineage>
</organism>